<dbReference type="Gene3D" id="3.30.70.270">
    <property type="match status" value="1"/>
</dbReference>
<dbReference type="AlphaFoldDB" id="A0A1G1WP18"/>
<dbReference type="CDD" id="cd03487">
    <property type="entry name" value="RT_Bac_retron_II"/>
    <property type="match status" value="1"/>
</dbReference>
<dbReference type="PROSITE" id="PS50878">
    <property type="entry name" value="RT_POL"/>
    <property type="match status" value="1"/>
</dbReference>
<keyword evidence="3" id="KW-0548">Nucleotidyltransferase</keyword>
<evidence type="ECO:0000313" key="12">
    <source>
        <dbReference type="Proteomes" id="UP000178068"/>
    </source>
</evidence>
<evidence type="ECO:0000256" key="4">
    <source>
        <dbReference type="ARBA" id="ARBA00022723"/>
    </source>
</evidence>
<name>A0A1G1WP18_9BACT</name>
<dbReference type="PRINTS" id="PR00866">
    <property type="entry name" value="RNADNAPOLMS"/>
</dbReference>
<dbReference type="PANTHER" id="PTHR34047">
    <property type="entry name" value="NUCLEAR INTRON MATURASE 1, MITOCHONDRIAL-RELATED"/>
    <property type="match status" value="1"/>
</dbReference>
<evidence type="ECO:0000256" key="7">
    <source>
        <dbReference type="ARBA" id="ARBA00023118"/>
    </source>
</evidence>
<dbReference type="GO" id="GO:0046872">
    <property type="term" value="F:metal ion binding"/>
    <property type="evidence" value="ECO:0007669"/>
    <property type="project" value="UniProtKB-KW"/>
</dbReference>
<proteinExistence type="inferred from homology"/>
<comment type="catalytic activity">
    <reaction evidence="9">
        <text>DNA(n) + a 2'-deoxyribonucleoside 5'-triphosphate = DNA(n+1) + diphosphate</text>
        <dbReference type="Rhea" id="RHEA:22508"/>
        <dbReference type="Rhea" id="RHEA-COMP:17339"/>
        <dbReference type="Rhea" id="RHEA-COMP:17340"/>
        <dbReference type="ChEBI" id="CHEBI:33019"/>
        <dbReference type="ChEBI" id="CHEBI:61560"/>
        <dbReference type="ChEBI" id="CHEBI:173112"/>
        <dbReference type="EC" id="2.7.7.49"/>
    </reaction>
</comment>
<dbReference type="Pfam" id="PF00078">
    <property type="entry name" value="RVT_1"/>
    <property type="match status" value="1"/>
</dbReference>
<dbReference type="InterPro" id="IPR051083">
    <property type="entry name" value="GrpII_Intron_Splice-Mob/Def"/>
</dbReference>
<evidence type="ECO:0000256" key="5">
    <source>
        <dbReference type="ARBA" id="ARBA00022842"/>
    </source>
</evidence>
<sequence length="296" mass="33110">MLAEQILSLNKLAFRIGVSREVLEAVAKNKAEHYQPFTVKEKKRDGRIKERKIDNPDKAIRKIQQKINKKLLVEACALLPSYTTGSIRKRSTYNNALPHTGKDAVLLLDISDCFPSIGSSDVYKVYKGLLGCSPPVANLLTKLTTYGDRLPQGAPTSPSLCNLVLAPLSKKLDKLATSNGMAFTQYVDDLTFSGDYATLSTVKNEIIDTIQKSGFKVSRKKLKFTKSRNRMEVTGLVVNQKVAVGRRYLRKVQREIMNSKSNESRLRGKISYVQSVSKSQAKKLAKRLEAITRKRS</sequence>
<reference evidence="11 12" key="1">
    <citation type="journal article" date="2016" name="Nat. Commun.">
        <title>Thousands of microbial genomes shed light on interconnected biogeochemical processes in an aquifer system.</title>
        <authorList>
            <person name="Anantharaman K."/>
            <person name="Brown C.T."/>
            <person name="Hug L.A."/>
            <person name="Sharon I."/>
            <person name="Castelle C.J."/>
            <person name="Probst A.J."/>
            <person name="Thomas B.C."/>
            <person name="Singh A."/>
            <person name="Wilkins M.J."/>
            <person name="Karaoz U."/>
            <person name="Brodie E.L."/>
            <person name="Williams K.H."/>
            <person name="Hubbard S.S."/>
            <person name="Banfield J.F."/>
        </authorList>
    </citation>
    <scope>NUCLEOTIDE SEQUENCE [LARGE SCALE GENOMIC DNA]</scope>
</reference>
<dbReference type="EMBL" id="MHCZ01000032">
    <property type="protein sequence ID" value="OGY29444.1"/>
    <property type="molecule type" value="Genomic_DNA"/>
</dbReference>
<feature type="domain" description="Reverse transcriptase" evidence="10">
    <location>
        <begin position="20"/>
        <end position="238"/>
    </location>
</feature>
<evidence type="ECO:0000256" key="2">
    <source>
        <dbReference type="ARBA" id="ARBA00022679"/>
    </source>
</evidence>
<comment type="similarity">
    <text evidence="8">Belongs to the bacterial reverse transcriptase family.</text>
</comment>
<keyword evidence="5" id="KW-0460">Magnesium</keyword>
<protein>
    <recommendedName>
        <fullName evidence="1">RNA-directed DNA polymerase</fullName>
        <ecNumber evidence="1">2.7.7.49</ecNumber>
    </recommendedName>
</protein>
<dbReference type="GO" id="GO:0003964">
    <property type="term" value="F:RNA-directed DNA polymerase activity"/>
    <property type="evidence" value="ECO:0007669"/>
    <property type="project" value="UniProtKB-KW"/>
</dbReference>
<evidence type="ECO:0000256" key="3">
    <source>
        <dbReference type="ARBA" id="ARBA00022695"/>
    </source>
</evidence>
<evidence type="ECO:0000313" key="11">
    <source>
        <dbReference type="EMBL" id="OGY29444.1"/>
    </source>
</evidence>
<keyword evidence="6" id="KW-0695">RNA-directed DNA polymerase</keyword>
<gene>
    <name evidence="11" type="ORF">A3F35_02180</name>
</gene>
<evidence type="ECO:0000256" key="9">
    <source>
        <dbReference type="ARBA" id="ARBA00048173"/>
    </source>
</evidence>
<dbReference type="InterPro" id="IPR000123">
    <property type="entry name" value="Reverse_transcriptase_msDNA"/>
</dbReference>
<dbReference type="GO" id="GO:0003723">
    <property type="term" value="F:RNA binding"/>
    <property type="evidence" value="ECO:0007669"/>
    <property type="project" value="InterPro"/>
</dbReference>
<evidence type="ECO:0000259" key="10">
    <source>
        <dbReference type="PROSITE" id="PS50878"/>
    </source>
</evidence>
<keyword evidence="7" id="KW-0051">Antiviral defense</keyword>
<dbReference type="InterPro" id="IPR043502">
    <property type="entry name" value="DNA/RNA_pol_sf"/>
</dbReference>
<evidence type="ECO:0000256" key="6">
    <source>
        <dbReference type="ARBA" id="ARBA00022918"/>
    </source>
</evidence>
<evidence type="ECO:0000256" key="1">
    <source>
        <dbReference type="ARBA" id="ARBA00012493"/>
    </source>
</evidence>
<dbReference type="Proteomes" id="UP000178068">
    <property type="component" value="Unassembled WGS sequence"/>
</dbReference>
<organism evidence="11 12">
    <name type="scientific">Candidatus Woykebacteria bacterium RIFCSPHIGHO2_12_FULL_45_10</name>
    <dbReference type="NCBI Taxonomy" id="1802603"/>
    <lineage>
        <taxon>Bacteria</taxon>
        <taxon>Candidatus Woykeibacteriota</taxon>
    </lineage>
</organism>
<accession>A0A1G1WP18</accession>
<dbReference type="SUPFAM" id="SSF56672">
    <property type="entry name" value="DNA/RNA polymerases"/>
    <property type="match status" value="1"/>
</dbReference>
<comment type="caution">
    <text evidence="11">The sequence shown here is derived from an EMBL/GenBank/DDBJ whole genome shotgun (WGS) entry which is preliminary data.</text>
</comment>
<evidence type="ECO:0000256" key="8">
    <source>
        <dbReference type="ARBA" id="ARBA00034120"/>
    </source>
</evidence>
<dbReference type="InterPro" id="IPR043128">
    <property type="entry name" value="Rev_trsase/Diguanyl_cyclase"/>
</dbReference>
<dbReference type="InterPro" id="IPR000477">
    <property type="entry name" value="RT_dom"/>
</dbReference>
<dbReference type="PANTHER" id="PTHR34047:SF7">
    <property type="entry name" value="RNA-DIRECTED DNA POLYMERASE"/>
    <property type="match status" value="1"/>
</dbReference>
<keyword evidence="2" id="KW-0808">Transferase</keyword>
<dbReference type="EC" id="2.7.7.49" evidence="1"/>
<dbReference type="GO" id="GO:0051607">
    <property type="term" value="P:defense response to virus"/>
    <property type="evidence" value="ECO:0007669"/>
    <property type="project" value="UniProtKB-KW"/>
</dbReference>
<keyword evidence="4" id="KW-0479">Metal-binding</keyword>